<feature type="domain" description="CS" evidence="4">
    <location>
        <begin position="31"/>
        <end position="140"/>
    </location>
</feature>
<dbReference type="InterPro" id="IPR002068">
    <property type="entry name" value="A-crystallin/Hsp20_dom"/>
</dbReference>
<dbReference type="PROSITE" id="PS01031">
    <property type="entry name" value="SHSP"/>
    <property type="match status" value="1"/>
</dbReference>
<comment type="similarity">
    <text evidence="1 2">Belongs to the small heat shock protein (HSP20) family.</text>
</comment>
<comment type="caution">
    <text evidence="5">The sequence shown here is derived from an EMBL/GenBank/DDBJ whole genome shotgun (WGS) entry which is preliminary data.</text>
</comment>
<evidence type="ECO:0000256" key="1">
    <source>
        <dbReference type="PROSITE-ProRule" id="PRU00285"/>
    </source>
</evidence>
<dbReference type="RefSeq" id="WP_188748987.1">
    <property type="nucleotide sequence ID" value="NZ_BMIJ01000005.1"/>
</dbReference>
<proteinExistence type="inferred from homology"/>
<reference evidence="6" key="1">
    <citation type="journal article" date="2019" name="Int. J. Syst. Evol. Microbiol.">
        <title>The Global Catalogue of Microorganisms (GCM) 10K type strain sequencing project: providing services to taxonomists for standard genome sequencing and annotation.</title>
        <authorList>
            <consortium name="The Broad Institute Genomics Platform"/>
            <consortium name="The Broad Institute Genome Sequencing Center for Infectious Disease"/>
            <person name="Wu L."/>
            <person name="Ma J."/>
        </authorList>
    </citation>
    <scope>NUCLEOTIDE SEQUENCE [LARGE SCALE GENOMIC DNA]</scope>
    <source>
        <strain evidence="6">CGMCC 1.15341</strain>
    </source>
</reference>
<keyword evidence="6" id="KW-1185">Reference proteome</keyword>
<name>A0ABQ1KIH6_9GAMM</name>
<evidence type="ECO:0000259" key="4">
    <source>
        <dbReference type="PROSITE" id="PS51203"/>
    </source>
</evidence>
<evidence type="ECO:0000313" key="5">
    <source>
        <dbReference type="EMBL" id="GGB98664.1"/>
    </source>
</evidence>
<dbReference type="EMBL" id="BMIJ01000005">
    <property type="protein sequence ID" value="GGB98664.1"/>
    <property type="molecule type" value="Genomic_DNA"/>
</dbReference>
<dbReference type="Proteomes" id="UP000629025">
    <property type="component" value="Unassembled WGS sequence"/>
</dbReference>
<evidence type="ECO:0000259" key="3">
    <source>
        <dbReference type="PROSITE" id="PS01031"/>
    </source>
</evidence>
<evidence type="ECO:0000313" key="6">
    <source>
        <dbReference type="Proteomes" id="UP000629025"/>
    </source>
</evidence>
<evidence type="ECO:0000256" key="2">
    <source>
        <dbReference type="RuleBase" id="RU003616"/>
    </source>
</evidence>
<dbReference type="InterPro" id="IPR031107">
    <property type="entry name" value="Small_HSP"/>
</dbReference>
<gene>
    <name evidence="5" type="ORF">GCM10011352_25980</name>
</gene>
<dbReference type="PANTHER" id="PTHR11527">
    <property type="entry name" value="HEAT-SHOCK PROTEIN 20 FAMILY MEMBER"/>
    <property type="match status" value="1"/>
</dbReference>
<sequence length="140" mass="15509">MAKNLTRFGSLFDDTFFDDLFRPLAVRGSGEKVPAIDVHETDTEYKVSVDLPGVKKEDIQVSLENGILSVKAETRREEKEEKEGKLIRQERHIGQFLRQLSVGADVDPAAVKASFNDGVLALTLPKRAKEAPEGVNISVE</sequence>
<dbReference type="Pfam" id="PF00011">
    <property type="entry name" value="HSP20"/>
    <property type="match status" value="1"/>
</dbReference>
<dbReference type="InterPro" id="IPR007052">
    <property type="entry name" value="CS_dom"/>
</dbReference>
<organism evidence="5 6">
    <name type="scientific">Marinobacterium zhoushanense</name>
    <dbReference type="NCBI Taxonomy" id="1679163"/>
    <lineage>
        <taxon>Bacteria</taxon>
        <taxon>Pseudomonadati</taxon>
        <taxon>Pseudomonadota</taxon>
        <taxon>Gammaproteobacteria</taxon>
        <taxon>Oceanospirillales</taxon>
        <taxon>Oceanospirillaceae</taxon>
        <taxon>Marinobacterium</taxon>
    </lineage>
</organism>
<protein>
    <submittedName>
        <fullName evidence="5">Heat-shock protein</fullName>
    </submittedName>
</protein>
<feature type="domain" description="SHSP" evidence="3">
    <location>
        <begin position="27"/>
        <end position="140"/>
    </location>
</feature>
<dbReference type="Gene3D" id="2.60.40.790">
    <property type="match status" value="1"/>
</dbReference>
<dbReference type="SUPFAM" id="SSF49764">
    <property type="entry name" value="HSP20-like chaperones"/>
    <property type="match status" value="1"/>
</dbReference>
<dbReference type="PROSITE" id="PS51203">
    <property type="entry name" value="CS"/>
    <property type="match status" value="1"/>
</dbReference>
<dbReference type="CDD" id="cd06471">
    <property type="entry name" value="ACD_LpsHSP_like"/>
    <property type="match status" value="1"/>
</dbReference>
<dbReference type="InterPro" id="IPR008978">
    <property type="entry name" value="HSP20-like_chaperone"/>
</dbReference>
<accession>A0ABQ1KIH6</accession>